<protein>
    <submittedName>
        <fullName evidence="4">Tetratricopeptide repeat protein</fullName>
    </submittedName>
</protein>
<dbReference type="PANTHER" id="PTHR44943">
    <property type="entry name" value="CELLULOSE SYNTHASE OPERON PROTEIN C"/>
    <property type="match status" value="1"/>
</dbReference>
<gene>
    <name evidence="4" type="ORF">FXF47_01790</name>
</gene>
<accession>A0A5D0MMT1</accession>
<evidence type="ECO:0000256" key="1">
    <source>
        <dbReference type="ARBA" id="ARBA00022737"/>
    </source>
</evidence>
<dbReference type="EMBL" id="VSIX01000023">
    <property type="protein sequence ID" value="TYB31899.1"/>
    <property type="molecule type" value="Genomic_DNA"/>
</dbReference>
<evidence type="ECO:0000256" key="2">
    <source>
        <dbReference type="ARBA" id="ARBA00022803"/>
    </source>
</evidence>
<comment type="caution">
    <text evidence="4">The sequence shown here is derived from an EMBL/GenBank/DDBJ whole genome shotgun (WGS) entry which is preliminary data.</text>
</comment>
<dbReference type="InterPro" id="IPR011990">
    <property type="entry name" value="TPR-like_helical_dom_sf"/>
</dbReference>
<dbReference type="Pfam" id="PF13432">
    <property type="entry name" value="TPR_16"/>
    <property type="match status" value="1"/>
</dbReference>
<dbReference type="InterPro" id="IPR019734">
    <property type="entry name" value="TPR_rpt"/>
</dbReference>
<dbReference type="PANTHER" id="PTHR44943:SF8">
    <property type="entry name" value="TPR REPEAT-CONTAINING PROTEIN MJ0263"/>
    <property type="match status" value="1"/>
</dbReference>
<dbReference type="PROSITE" id="PS50005">
    <property type="entry name" value="TPR"/>
    <property type="match status" value="2"/>
</dbReference>
<keyword evidence="2 3" id="KW-0802">TPR repeat</keyword>
<keyword evidence="1" id="KW-0677">Repeat</keyword>
<evidence type="ECO:0000313" key="5">
    <source>
        <dbReference type="Proteomes" id="UP000324143"/>
    </source>
</evidence>
<dbReference type="Pfam" id="PF13181">
    <property type="entry name" value="TPR_8"/>
    <property type="match status" value="2"/>
</dbReference>
<proteinExistence type="predicted"/>
<reference evidence="4" key="1">
    <citation type="submission" date="2019-08" db="EMBL/GenBank/DDBJ databases">
        <title>Genomic characterization of a novel candidate phylum (ARYD3) from a high temperature, high salinity tertiary oil reservoir in north central Oklahoma, USA.</title>
        <authorList>
            <person name="Youssef N.H."/>
            <person name="Yadav A."/>
            <person name="Elshahed M.S."/>
        </authorList>
    </citation>
    <scope>NUCLEOTIDE SEQUENCE [LARGE SCALE GENOMIC DNA]</scope>
    <source>
        <strain evidence="4">ARYD3</strain>
    </source>
</reference>
<sequence>MSYLLLVSIIFAFVLLFIFYGLRKQEEYNERKVVKDRRVGSELYDYYLDIIEYVTTGYYEDAKKLLKEVVDKNPDEYPAYLLLSYILRKQGMPEKALNIDKTIYANEKLSKRGKFAILKSLLVDYVENGMYKTALNAIENNKSAFKNDEFLLSLAKDVSYRLGDFEKALAYNKKLLDFKNIKDHSELGYIAANMAQQALENENYDIVKNLIKKGKKFNKNCESIYLAEAKLNYEQDNLSKAKSLFMKALNINPDIIDYISDDILNVYAQNYDDLIKDLNKVVKNNLYNPYIHIFLAKIYRKNENLEEAIEELHEAILYKPESHYILLLMLDVYIEMGDWEKVVEMKEELKDLESSRKFVCKECGKKYHEPTWYCDKCRSWGKVVTKL</sequence>
<feature type="repeat" description="TPR" evidence="3">
    <location>
        <begin position="222"/>
        <end position="255"/>
    </location>
</feature>
<evidence type="ECO:0000313" key="4">
    <source>
        <dbReference type="EMBL" id="TYB31899.1"/>
    </source>
</evidence>
<dbReference type="Proteomes" id="UP000324143">
    <property type="component" value="Unassembled WGS sequence"/>
</dbReference>
<keyword evidence="5" id="KW-1185">Reference proteome</keyword>
<dbReference type="Gene3D" id="1.25.40.10">
    <property type="entry name" value="Tetratricopeptide repeat domain"/>
    <property type="match status" value="2"/>
</dbReference>
<name>A0A5D0MMT1_9BACT</name>
<dbReference type="InterPro" id="IPR051685">
    <property type="entry name" value="Ycf3/AcsC/BcsC/TPR_MFPF"/>
</dbReference>
<dbReference type="AlphaFoldDB" id="A0A5D0MMT1"/>
<organism evidence="4 5">
    <name type="scientific">Candidatus Mcinerneyibacterium aminivorans</name>
    <dbReference type="NCBI Taxonomy" id="2703815"/>
    <lineage>
        <taxon>Bacteria</taxon>
        <taxon>Candidatus Macinerneyibacteriota</taxon>
        <taxon>Candidatus Mcinerneyibacteria</taxon>
        <taxon>Candidatus Mcinerneyibacteriales</taxon>
        <taxon>Candidatus Mcinerneyibacteriaceae</taxon>
        <taxon>Candidatus Mcinerneyibacterium</taxon>
    </lineage>
</organism>
<dbReference type="SMART" id="SM00028">
    <property type="entry name" value="TPR"/>
    <property type="match status" value="2"/>
</dbReference>
<evidence type="ECO:0000256" key="3">
    <source>
        <dbReference type="PROSITE-ProRule" id="PRU00339"/>
    </source>
</evidence>
<dbReference type="SUPFAM" id="SSF48452">
    <property type="entry name" value="TPR-like"/>
    <property type="match status" value="2"/>
</dbReference>
<feature type="repeat" description="TPR" evidence="3">
    <location>
        <begin position="289"/>
        <end position="322"/>
    </location>
</feature>